<evidence type="ECO:0000313" key="2">
    <source>
        <dbReference type="EMBL" id="CDR35363.1"/>
    </source>
</evidence>
<dbReference type="AlphaFoldDB" id="A0A090D190"/>
<gene>
    <name evidence="2" type="ORF">CSEC_p0092</name>
</gene>
<sequence>MRQLKYMKQLEPFFQVPFFTAADAEKQDVPRHALAYLVKKGILERIYPGAYRFSQYEPEVEFQWENLALVAASVPDGVICLISALCYHDLTDQIMREIWIAVPHESHPPKRPNTRIVRMRNIELGRVEITLGEYKVCIFDRERCVVDAFRYLSKEIAIKAIQRYFHTTKFKKEPKKLGAYAKALRVNITPYILSYTT</sequence>
<name>A0A090D190_9BACT</name>
<keyword evidence="2" id="KW-0614">Plasmid</keyword>
<protein>
    <recommendedName>
        <fullName evidence="1">AbiEi antitoxin N-terminal domain-containing protein</fullName>
    </recommendedName>
</protein>
<reference evidence="2" key="2">
    <citation type="submission" date="2014-09" db="EMBL/GenBank/DDBJ databases">
        <title>Criblamydia sequanensis harbors a mega-plasmid encoding arsenite resistance.</title>
        <authorList>
            <person name="Bertelli C."/>
            <person name="Goesmann A."/>
            <person name="Greub G."/>
        </authorList>
    </citation>
    <scope>NUCLEOTIDE SEQUENCE [LARGE SCALE GENOMIC DNA]</scope>
    <source>
        <strain evidence="2">CRIB-18</strain>
        <plasmid evidence="2">1</plasmid>
    </source>
</reference>
<feature type="domain" description="AbiEi antitoxin N-terminal" evidence="1">
    <location>
        <begin position="15"/>
        <end position="53"/>
    </location>
</feature>
<proteinExistence type="predicted"/>
<accession>A0A090D190</accession>
<organism evidence="2">
    <name type="scientific">Candidatus Criblamydia sequanensis CRIB-18</name>
    <dbReference type="NCBI Taxonomy" id="1437425"/>
    <lineage>
        <taxon>Bacteria</taxon>
        <taxon>Pseudomonadati</taxon>
        <taxon>Chlamydiota</taxon>
        <taxon>Chlamydiia</taxon>
        <taxon>Parachlamydiales</taxon>
        <taxon>Candidatus Criblamydiaceae</taxon>
        <taxon>Candidatus Criblamydia</taxon>
    </lineage>
</organism>
<evidence type="ECO:0000259" key="1">
    <source>
        <dbReference type="Pfam" id="PF13338"/>
    </source>
</evidence>
<dbReference type="EMBL" id="LK031773">
    <property type="protein sequence ID" value="CDR35363.1"/>
    <property type="molecule type" value="Genomic_DNA"/>
</dbReference>
<reference evidence="2" key="1">
    <citation type="submission" date="2013-12" db="EMBL/GenBank/DDBJ databases">
        <authorList>
            <person name="Li W."/>
            <person name="Chetelat R.T."/>
        </authorList>
    </citation>
    <scope>NUCLEOTIDE SEQUENCE</scope>
    <source>
        <strain evidence="2">CRIB-18</strain>
        <plasmid evidence="2">1</plasmid>
    </source>
</reference>
<dbReference type="Pfam" id="PF13338">
    <property type="entry name" value="AbiEi_4"/>
    <property type="match status" value="1"/>
</dbReference>
<geneLocation type="plasmid" evidence="2">
    <name>1</name>
</geneLocation>
<dbReference type="InterPro" id="IPR025159">
    <property type="entry name" value="AbiEi_N"/>
</dbReference>